<dbReference type="AlphaFoldDB" id="A0A561SLB2"/>
<dbReference type="GO" id="GO:0003676">
    <property type="term" value="F:nucleic acid binding"/>
    <property type="evidence" value="ECO:0007669"/>
    <property type="project" value="InterPro"/>
</dbReference>
<sequence length="356" mass="38527">MTSIWSESDNGWELLAPTGFPDEKTLQDLVERAPGMLPLGGAPTVVVLGREVRLGSGYVDVLAIEPSGRPVMIEVKLRNNAESRRAVVSQVLAYAAAVHGTTAAEFEQNLSKHLNGRQLHDVVRDAAQAEAPEAADFYATLDSTLQDGDVRVVLVLDHAPQDLIKLVGYLEAVTHGLSIDLITVTSYQVADRMVVVPQRQEPDRPTRPEPATLTNRALPTQTTGKVRGFDAFAERVETAPAAYRPTLDLFVDWAKRLSNADLADVHTYFGKNDETVLLPYVPPEEVGLVSLYMRADGRPALQSWRSVFERRAPASIAAVEAAAGTPMGKGTIATTLTPTLLDAVFSAYVEAASSRT</sequence>
<evidence type="ECO:0000313" key="1">
    <source>
        <dbReference type="EMBL" id="TWF75647.1"/>
    </source>
</evidence>
<dbReference type="InterPro" id="IPR011856">
    <property type="entry name" value="tRNA_endonuc-like_dom_sf"/>
</dbReference>
<protein>
    <recommendedName>
        <fullName evidence="3">DUF91 domain-containing protein</fullName>
    </recommendedName>
</protein>
<comment type="caution">
    <text evidence="1">The sequence shown here is derived from an EMBL/GenBank/DDBJ whole genome shotgun (WGS) entry which is preliminary data.</text>
</comment>
<dbReference type="OrthoDB" id="3454176at2"/>
<dbReference type="EMBL" id="VIWU01000001">
    <property type="protein sequence ID" value="TWF75647.1"/>
    <property type="molecule type" value="Genomic_DNA"/>
</dbReference>
<dbReference type="Proteomes" id="UP000321261">
    <property type="component" value="Unassembled WGS sequence"/>
</dbReference>
<dbReference type="RefSeq" id="WP_147254816.1">
    <property type="nucleotide sequence ID" value="NZ_VIWU01000001.1"/>
</dbReference>
<accession>A0A561SLB2</accession>
<dbReference type="Gene3D" id="3.40.1350.10">
    <property type="match status" value="1"/>
</dbReference>
<gene>
    <name evidence="1" type="ORF">FHX44_111531</name>
</gene>
<evidence type="ECO:0000313" key="2">
    <source>
        <dbReference type="Proteomes" id="UP000321261"/>
    </source>
</evidence>
<proteinExistence type="predicted"/>
<name>A0A561SLB2_9PSEU</name>
<reference evidence="1 2" key="1">
    <citation type="submission" date="2019-06" db="EMBL/GenBank/DDBJ databases">
        <title>Sequencing the genomes of 1000 actinobacteria strains.</title>
        <authorList>
            <person name="Klenk H.-P."/>
        </authorList>
    </citation>
    <scope>NUCLEOTIDE SEQUENCE [LARGE SCALE GENOMIC DNA]</scope>
    <source>
        <strain evidence="1 2">DSM 45671</strain>
    </source>
</reference>
<organism evidence="1 2">
    <name type="scientific">Pseudonocardia hierapolitana</name>
    <dbReference type="NCBI Taxonomy" id="1128676"/>
    <lineage>
        <taxon>Bacteria</taxon>
        <taxon>Bacillati</taxon>
        <taxon>Actinomycetota</taxon>
        <taxon>Actinomycetes</taxon>
        <taxon>Pseudonocardiales</taxon>
        <taxon>Pseudonocardiaceae</taxon>
        <taxon>Pseudonocardia</taxon>
    </lineage>
</organism>
<keyword evidence="2" id="KW-1185">Reference proteome</keyword>
<evidence type="ECO:0008006" key="3">
    <source>
        <dbReference type="Google" id="ProtNLM"/>
    </source>
</evidence>